<gene>
    <name evidence="2" type="ORF">DPMN_169302</name>
</gene>
<feature type="region of interest" description="Disordered" evidence="1">
    <location>
        <begin position="231"/>
        <end position="293"/>
    </location>
</feature>
<proteinExistence type="predicted"/>
<name>A0A9D4IWQ3_DREPO</name>
<feature type="compositionally biased region" description="Acidic residues" evidence="1">
    <location>
        <begin position="246"/>
        <end position="256"/>
    </location>
</feature>
<reference evidence="2" key="2">
    <citation type="submission" date="2020-11" db="EMBL/GenBank/DDBJ databases">
        <authorList>
            <person name="McCartney M.A."/>
            <person name="Auch B."/>
            <person name="Kono T."/>
            <person name="Mallez S."/>
            <person name="Becker A."/>
            <person name="Gohl D.M."/>
            <person name="Silverstein K.A.T."/>
            <person name="Koren S."/>
            <person name="Bechman K.B."/>
            <person name="Herman A."/>
            <person name="Abrahante J.E."/>
            <person name="Garbe J."/>
        </authorList>
    </citation>
    <scope>NUCLEOTIDE SEQUENCE</scope>
    <source>
        <strain evidence="2">Duluth1</strain>
        <tissue evidence="2">Whole animal</tissue>
    </source>
</reference>
<evidence type="ECO:0000256" key="1">
    <source>
        <dbReference type="SAM" id="MobiDB-lite"/>
    </source>
</evidence>
<sequence>MPHDIGPELRLARPRNQRSYVSAAVRHREEIVGRSISASGFRKSEKQDRPSTTPVTPNTLASNEGEYHIELLEYEWPDLPPIVDMKDAVCRQRVSQGITYILPVDKGRNSIDNKYRTDLRAMFQEPYATEGTRYDDTRIIKSAKIHFRTNVVDTRWTVDQMKNIPITLNTESENARKIYAHSAPVGGRARTIPDDGKIQTRSSLYLPIKNSPHLKGQKIRKKLERISRQYLAEQDNDGTANKAETPDDDKDSDDMDASAKQEEETPVKPETQEQAGQPSEEIRQRNKDGNHKVVLERSQSRKSIVPFKRIVIEQNTSDENVRKEIRFSADEFESYEQLKATKPPKQIIPDMFKSEFLSNEKNQGIWDWLHYGESISDFEYFLSVCG</sequence>
<feature type="compositionally biased region" description="Basic and acidic residues" evidence="1">
    <location>
        <begin position="257"/>
        <end position="271"/>
    </location>
</feature>
<protein>
    <submittedName>
        <fullName evidence="2">Uncharacterized protein</fullName>
    </submittedName>
</protein>
<dbReference type="Proteomes" id="UP000828390">
    <property type="component" value="Unassembled WGS sequence"/>
</dbReference>
<feature type="compositionally biased region" description="Polar residues" evidence="1">
    <location>
        <begin position="50"/>
        <end position="59"/>
    </location>
</feature>
<evidence type="ECO:0000313" key="3">
    <source>
        <dbReference type="Proteomes" id="UP000828390"/>
    </source>
</evidence>
<dbReference type="OrthoDB" id="6286406at2759"/>
<keyword evidence="3" id="KW-1185">Reference proteome</keyword>
<evidence type="ECO:0000313" key="2">
    <source>
        <dbReference type="EMBL" id="KAH3791091.1"/>
    </source>
</evidence>
<feature type="region of interest" description="Disordered" evidence="1">
    <location>
        <begin position="36"/>
        <end position="59"/>
    </location>
</feature>
<dbReference type="EMBL" id="JAIWYP010000008">
    <property type="protein sequence ID" value="KAH3791091.1"/>
    <property type="molecule type" value="Genomic_DNA"/>
</dbReference>
<feature type="compositionally biased region" description="Basic and acidic residues" evidence="1">
    <location>
        <begin position="280"/>
        <end position="293"/>
    </location>
</feature>
<dbReference type="AlphaFoldDB" id="A0A9D4IWQ3"/>
<comment type="caution">
    <text evidence="2">The sequence shown here is derived from an EMBL/GenBank/DDBJ whole genome shotgun (WGS) entry which is preliminary data.</text>
</comment>
<reference evidence="2" key="1">
    <citation type="journal article" date="2019" name="bioRxiv">
        <title>The Genome of the Zebra Mussel, Dreissena polymorpha: A Resource for Invasive Species Research.</title>
        <authorList>
            <person name="McCartney M.A."/>
            <person name="Auch B."/>
            <person name="Kono T."/>
            <person name="Mallez S."/>
            <person name="Zhang Y."/>
            <person name="Obille A."/>
            <person name="Becker A."/>
            <person name="Abrahante J.E."/>
            <person name="Garbe J."/>
            <person name="Badalamenti J.P."/>
            <person name="Herman A."/>
            <person name="Mangelson H."/>
            <person name="Liachko I."/>
            <person name="Sullivan S."/>
            <person name="Sone E.D."/>
            <person name="Koren S."/>
            <person name="Silverstein K.A.T."/>
            <person name="Beckman K.B."/>
            <person name="Gohl D.M."/>
        </authorList>
    </citation>
    <scope>NUCLEOTIDE SEQUENCE</scope>
    <source>
        <strain evidence="2">Duluth1</strain>
        <tissue evidence="2">Whole animal</tissue>
    </source>
</reference>
<organism evidence="2 3">
    <name type="scientific">Dreissena polymorpha</name>
    <name type="common">Zebra mussel</name>
    <name type="synonym">Mytilus polymorpha</name>
    <dbReference type="NCBI Taxonomy" id="45954"/>
    <lineage>
        <taxon>Eukaryota</taxon>
        <taxon>Metazoa</taxon>
        <taxon>Spiralia</taxon>
        <taxon>Lophotrochozoa</taxon>
        <taxon>Mollusca</taxon>
        <taxon>Bivalvia</taxon>
        <taxon>Autobranchia</taxon>
        <taxon>Heteroconchia</taxon>
        <taxon>Euheterodonta</taxon>
        <taxon>Imparidentia</taxon>
        <taxon>Neoheterodontei</taxon>
        <taxon>Myida</taxon>
        <taxon>Dreissenoidea</taxon>
        <taxon>Dreissenidae</taxon>
        <taxon>Dreissena</taxon>
    </lineage>
</organism>
<accession>A0A9D4IWQ3</accession>